<sequence>MPDMKRNTWGAKIKRTFTSVLPVSKRRRGQCVHCGACCKLPNPCPFIKTNGDGKIYCSVYPIRPLNCRKYPRTESELITADTCGYHFD</sequence>
<accession>A0AAW6U2H1</accession>
<proteinExistence type="predicted"/>
<organism evidence="1 2">
    <name type="scientific">Anaerobaca lacustris</name>
    <dbReference type="NCBI Taxonomy" id="3044600"/>
    <lineage>
        <taxon>Bacteria</taxon>
        <taxon>Pseudomonadati</taxon>
        <taxon>Planctomycetota</taxon>
        <taxon>Phycisphaerae</taxon>
        <taxon>Sedimentisphaerales</taxon>
        <taxon>Anaerobacaceae</taxon>
        <taxon>Anaerobaca</taxon>
    </lineage>
</organism>
<dbReference type="EMBL" id="JASCXX010000016">
    <property type="protein sequence ID" value="MDI6450063.1"/>
    <property type="molecule type" value="Genomic_DNA"/>
</dbReference>
<reference evidence="1" key="1">
    <citation type="submission" date="2023-05" db="EMBL/GenBank/DDBJ databases">
        <title>Anaerotaeda fermentans gen. nov., sp. nov., a novel anaerobic planctomycete of the new family within the order Sedimentisphaerales isolated from Taman Peninsula, Russia.</title>
        <authorList>
            <person name="Khomyakova M.A."/>
            <person name="Merkel A.Y."/>
            <person name="Slobodkin A.I."/>
        </authorList>
    </citation>
    <scope>NUCLEOTIDE SEQUENCE</scope>
    <source>
        <strain evidence="1">M17dextr</strain>
    </source>
</reference>
<evidence type="ECO:0000313" key="1">
    <source>
        <dbReference type="EMBL" id="MDI6450063.1"/>
    </source>
</evidence>
<evidence type="ECO:0008006" key="3">
    <source>
        <dbReference type="Google" id="ProtNLM"/>
    </source>
</evidence>
<dbReference type="RefSeq" id="WP_349245472.1">
    <property type="nucleotide sequence ID" value="NZ_JASCXX010000016.1"/>
</dbReference>
<dbReference type="AlphaFoldDB" id="A0AAW6U2H1"/>
<comment type="caution">
    <text evidence="1">The sequence shown here is derived from an EMBL/GenBank/DDBJ whole genome shotgun (WGS) entry which is preliminary data.</text>
</comment>
<gene>
    <name evidence="1" type="ORF">QJ522_13475</name>
</gene>
<dbReference type="Proteomes" id="UP001431776">
    <property type="component" value="Unassembled WGS sequence"/>
</dbReference>
<name>A0AAW6U2H1_9BACT</name>
<evidence type="ECO:0000313" key="2">
    <source>
        <dbReference type="Proteomes" id="UP001431776"/>
    </source>
</evidence>
<protein>
    <recommendedName>
        <fullName evidence="3">4Fe-4S ferredoxin-type domain-containing protein</fullName>
    </recommendedName>
</protein>
<keyword evidence="2" id="KW-1185">Reference proteome</keyword>